<sequence>MFLRLRHVRARSVWESAVQRSRDTPSRSQGSECIPRLGHLAETSVEVFHMVFDAQLREVLTGNQNTKMAFSKLKQEKWTKRHVMDAGTPGESVTRPLLPSVQDVNAIIVMSKKLLEWPHASLPVFQPSINLARIASILGFDFQMETPTNFSSVGAFCAGIGMIGPLSCVGRASLGILKELLLLGLVGRGSAAATDLGERGGEEERAEEARGRAPPSSLSIPLTDPSTGTAGSQDMDAERQRERERVGGEPILPGAWLPVQDKVSANAYCAACVMIALRSKEATIHSILASSPDLQAHLARQREEEEERERAATQEAGGEAVVDMTGEGDQDKGGEREDLTGFTTVHDVYADAAAALCKYYTISTDHLARAIPHVVQIMQALGEVERASTDAEVEQAYTALAKLEPFNQIASMPRGGTP</sequence>
<feature type="compositionally biased region" description="Basic and acidic residues" evidence="1">
    <location>
        <begin position="236"/>
        <end position="245"/>
    </location>
</feature>
<evidence type="ECO:0000256" key="1">
    <source>
        <dbReference type="SAM" id="MobiDB-lite"/>
    </source>
</evidence>
<keyword evidence="3" id="KW-1185">Reference proteome</keyword>
<organism evidence="2 3">
    <name type="scientific">Kipferlia bialata</name>
    <dbReference type="NCBI Taxonomy" id="797122"/>
    <lineage>
        <taxon>Eukaryota</taxon>
        <taxon>Metamonada</taxon>
        <taxon>Carpediemonas-like organisms</taxon>
        <taxon>Kipferlia</taxon>
    </lineage>
</organism>
<feature type="compositionally biased region" description="Basic and acidic residues" evidence="1">
    <location>
        <begin position="300"/>
        <end position="312"/>
    </location>
</feature>
<proteinExistence type="predicted"/>
<feature type="region of interest" description="Disordered" evidence="1">
    <location>
        <begin position="193"/>
        <end position="245"/>
    </location>
</feature>
<protein>
    <submittedName>
        <fullName evidence="2">Uncharacterized protein</fullName>
    </submittedName>
</protein>
<dbReference type="AlphaFoldDB" id="A0A9K3GJH6"/>
<feature type="region of interest" description="Disordered" evidence="1">
    <location>
        <begin position="299"/>
        <end position="338"/>
    </location>
</feature>
<feature type="compositionally biased region" description="Basic and acidic residues" evidence="1">
    <location>
        <begin position="196"/>
        <end position="211"/>
    </location>
</feature>
<accession>A0A9K3GJH6</accession>
<comment type="caution">
    <text evidence="2">The sequence shown here is derived from an EMBL/GenBank/DDBJ whole genome shotgun (WGS) entry which is preliminary data.</text>
</comment>
<dbReference type="EMBL" id="BDIP01001855">
    <property type="protein sequence ID" value="GIQ85273.1"/>
    <property type="molecule type" value="Genomic_DNA"/>
</dbReference>
<gene>
    <name evidence="2" type="ORF">KIPB_006912</name>
</gene>
<feature type="compositionally biased region" description="Polar residues" evidence="1">
    <location>
        <begin position="216"/>
        <end position="232"/>
    </location>
</feature>
<feature type="compositionally biased region" description="Basic and acidic residues" evidence="1">
    <location>
        <begin position="329"/>
        <end position="338"/>
    </location>
</feature>
<name>A0A9K3GJH6_9EUKA</name>
<evidence type="ECO:0000313" key="3">
    <source>
        <dbReference type="Proteomes" id="UP000265618"/>
    </source>
</evidence>
<reference evidence="2 3" key="1">
    <citation type="journal article" date="2018" name="PLoS ONE">
        <title>The draft genome of Kipferlia bialata reveals reductive genome evolution in fornicate parasites.</title>
        <authorList>
            <person name="Tanifuji G."/>
            <person name="Takabayashi S."/>
            <person name="Kume K."/>
            <person name="Takagi M."/>
            <person name="Nakayama T."/>
            <person name="Kamikawa R."/>
            <person name="Inagaki Y."/>
            <person name="Hashimoto T."/>
        </authorList>
    </citation>
    <scope>NUCLEOTIDE SEQUENCE [LARGE SCALE GENOMIC DNA]</scope>
    <source>
        <strain evidence="2">NY0173</strain>
    </source>
</reference>
<dbReference type="Proteomes" id="UP000265618">
    <property type="component" value="Unassembled WGS sequence"/>
</dbReference>
<evidence type="ECO:0000313" key="2">
    <source>
        <dbReference type="EMBL" id="GIQ85273.1"/>
    </source>
</evidence>